<name>A0A9D6V5G6_9BACT</name>
<sequence length="65" mass="7313">MPNKALLFAANKARRFAVRVAHSVANRYQDYPGIRNARAIRRKLPFLPSNRNLTVFASAVQASKT</sequence>
<gene>
    <name evidence="1" type="ORF">HY912_12470</name>
</gene>
<proteinExistence type="predicted"/>
<protein>
    <submittedName>
        <fullName evidence="1">Uncharacterized protein</fullName>
    </submittedName>
</protein>
<evidence type="ECO:0000313" key="1">
    <source>
        <dbReference type="EMBL" id="MBI5250301.1"/>
    </source>
</evidence>
<dbReference type="AlphaFoldDB" id="A0A9D6V5G6"/>
<reference evidence="1" key="1">
    <citation type="submission" date="2020-07" db="EMBL/GenBank/DDBJ databases">
        <title>Huge and variable diversity of episymbiotic CPR bacteria and DPANN archaea in groundwater ecosystems.</title>
        <authorList>
            <person name="He C.Y."/>
            <person name="Keren R."/>
            <person name="Whittaker M."/>
            <person name="Farag I.F."/>
            <person name="Doudna J."/>
            <person name="Cate J.H.D."/>
            <person name="Banfield J.F."/>
        </authorList>
    </citation>
    <scope>NUCLEOTIDE SEQUENCE</scope>
    <source>
        <strain evidence="1">NC_groundwater_1664_Pr3_B-0.1um_52_9</strain>
    </source>
</reference>
<dbReference type="Proteomes" id="UP000807825">
    <property type="component" value="Unassembled WGS sequence"/>
</dbReference>
<dbReference type="EMBL" id="JACRDE010000329">
    <property type="protein sequence ID" value="MBI5250301.1"/>
    <property type="molecule type" value="Genomic_DNA"/>
</dbReference>
<evidence type="ECO:0000313" key="2">
    <source>
        <dbReference type="Proteomes" id="UP000807825"/>
    </source>
</evidence>
<comment type="caution">
    <text evidence="1">The sequence shown here is derived from an EMBL/GenBank/DDBJ whole genome shotgun (WGS) entry which is preliminary data.</text>
</comment>
<organism evidence="1 2">
    <name type="scientific">Desulfomonile tiedjei</name>
    <dbReference type="NCBI Taxonomy" id="2358"/>
    <lineage>
        <taxon>Bacteria</taxon>
        <taxon>Pseudomonadati</taxon>
        <taxon>Thermodesulfobacteriota</taxon>
        <taxon>Desulfomonilia</taxon>
        <taxon>Desulfomonilales</taxon>
        <taxon>Desulfomonilaceae</taxon>
        <taxon>Desulfomonile</taxon>
    </lineage>
</organism>
<accession>A0A9D6V5G6</accession>